<keyword evidence="2" id="KW-1185">Reference proteome</keyword>
<dbReference type="Proteomes" id="UP000805193">
    <property type="component" value="Unassembled WGS sequence"/>
</dbReference>
<dbReference type="EMBL" id="JABSTQ010011178">
    <property type="protein sequence ID" value="KAG0414423.1"/>
    <property type="molecule type" value="Genomic_DNA"/>
</dbReference>
<accession>A0AC60P4V0</accession>
<gene>
    <name evidence="1" type="ORF">HPB47_008367</name>
</gene>
<evidence type="ECO:0000313" key="1">
    <source>
        <dbReference type="EMBL" id="KAG0414423.1"/>
    </source>
</evidence>
<sequence>MDPSDLKSGLHMSPTTEEPLINLHFPQKLWRIVNECRSGAISWSVDGKAVVIDYANFQSSYLYKQQEIFKTSNMNSFIRQLNLYGFRKASPHDKVTAQYSSSARGTTTSGGIHVFRNESFVRGRPDLLRRVTRKAGPPRAKRPQKIASGYQSSGSSTSSLPDEARRTQRQGRRLPSRDRQRVTRRVSKKQPSPSSRPSTKSASDSTNAGPSHLPPNNRASSNNEGVSWCDDNSSSDTSTDKSSLRDYDWEHITAMAKVLSEKSLLDELTNSDMTYWPVDETVEDTNVGALQPVSTISGASSTECGSSPMPSSSSSMLALLDSNNSPNMVLTHEAGRDEPDDIPWLEESLMLDSVLGNIDDSLSDNLYSILTEEAENSAIDDQPSVSTDGAGESATSFFTSSDLSMDFLHSVLYGEDRASENDELDLASVQETLAPHHSAVERTPDA</sequence>
<proteinExistence type="predicted"/>
<evidence type="ECO:0000313" key="2">
    <source>
        <dbReference type="Proteomes" id="UP000805193"/>
    </source>
</evidence>
<name>A0AC60P4V0_IXOPE</name>
<protein>
    <submittedName>
        <fullName evidence="1">Uncharacterized protein</fullName>
    </submittedName>
</protein>
<organism evidence="1 2">
    <name type="scientific">Ixodes persulcatus</name>
    <name type="common">Taiga tick</name>
    <dbReference type="NCBI Taxonomy" id="34615"/>
    <lineage>
        <taxon>Eukaryota</taxon>
        <taxon>Metazoa</taxon>
        <taxon>Ecdysozoa</taxon>
        <taxon>Arthropoda</taxon>
        <taxon>Chelicerata</taxon>
        <taxon>Arachnida</taxon>
        <taxon>Acari</taxon>
        <taxon>Parasitiformes</taxon>
        <taxon>Ixodida</taxon>
        <taxon>Ixodoidea</taxon>
        <taxon>Ixodidae</taxon>
        <taxon>Ixodinae</taxon>
        <taxon>Ixodes</taxon>
    </lineage>
</organism>
<reference evidence="1 2" key="1">
    <citation type="journal article" date="2020" name="Cell">
        <title>Large-Scale Comparative Analyses of Tick Genomes Elucidate Their Genetic Diversity and Vector Capacities.</title>
        <authorList>
            <consortium name="Tick Genome and Microbiome Consortium (TIGMIC)"/>
            <person name="Jia N."/>
            <person name="Wang J."/>
            <person name="Shi W."/>
            <person name="Du L."/>
            <person name="Sun Y."/>
            <person name="Zhan W."/>
            <person name="Jiang J.F."/>
            <person name="Wang Q."/>
            <person name="Zhang B."/>
            <person name="Ji P."/>
            <person name="Bell-Sakyi L."/>
            <person name="Cui X.M."/>
            <person name="Yuan T.T."/>
            <person name="Jiang B.G."/>
            <person name="Yang W.F."/>
            <person name="Lam T.T."/>
            <person name="Chang Q.C."/>
            <person name="Ding S.J."/>
            <person name="Wang X.J."/>
            <person name="Zhu J.G."/>
            <person name="Ruan X.D."/>
            <person name="Zhao L."/>
            <person name="Wei J.T."/>
            <person name="Ye R.Z."/>
            <person name="Que T.C."/>
            <person name="Du C.H."/>
            <person name="Zhou Y.H."/>
            <person name="Cheng J.X."/>
            <person name="Dai P.F."/>
            <person name="Guo W.B."/>
            <person name="Han X.H."/>
            <person name="Huang E.J."/>
            <person name="Li L.F."/>
            <person name="Wei W."/>
            <person name="Gao Y.C."/>
            <person name="Liu J.Z."/>
            <person name="Shao H.Z."/>
            <person name="Wang X."/>
            <person name="Wang C.C."/>
            <person name="Yang T.C."/>
            <person name="Huo Q.B."/>
            <person name="Li W."/>
            <person name="Chen H.Y."/>
            <person name="Chen S.E."/>
            <person name="Zhou L.G."/>
            <person name="Ni X.B."/>
            <person name="Tian J.H."/>
            <person name="Sheng Y."/>
            <person name="Liu T."/>
            <person name="Pan Y.S."/>
            <person name="Xia L.Y."/>
            <person name="Li J."/>
            <person name="Zhao F."/>
            <person name="Cao W.C."/>
        </authorList>
    </citation>
    <scope>NUCLEOTIDE SEQUENCE [LARGE SCALE GENOMIC DNA]</scope>
    <source>
        <strain evidence="1">Iper-2018</strain>
    </source>
</reference>
<comment type="caution">
    <text evidence="1">The sequence shown here is derived from an EMBL/GenBank/DDBJ whole genome shotgun (WGS) entry which is preliminary data.</text>
</comment>